<proteinExistence type="predicted"/>
<keyword evidence="2" id="KW-1185">Reference proteome</keyword>
<organism evidence="1 2">
    <name type="scientific">Acinetobacter shaoyimingii</name>
    <dbReference type="NCBI Taxonomy" id="2715164"/>
    <lineage>
        <taxon>Bacteria</taxon>
        <taxon>Pseudomonadati</taxon>
        <taxon>Pseudomonadota</taxon>
        <taxon>Gammaproteobacteria</taxon>
        <taxon>Moraxellales</taxon>
        <taxon>Moraxellaceae</taxon>
        <taxon>Acinetobacter</taxon>
    </lineage>
</organism>
<dbReference type="EMBL" id="CP049801">
    <property type="protein sequence ID" value="QIO06902.1"/>
    <property type="molecule type" value="Genomic_DNA"/>
</dbReference>
<dbReference type="RefSeq" id="WP_166225434.1">
    <property type="nucleotide sequence ID" value="NZ_CP049801.1"/>
</dbReference>
<gene>
    <name evidence="1" type="ORF">G8E00_13595</name>
</gene>
<sequence length="1030" mass="116073">MNKYTILEYTVSFYNQRAESLANVSYTLIFQPKKGSKETYSGVTDKDGRTKPIKIVSNGTLSIFVQGYSTIFSKKTLIKPILAEGTNIIEINEKSLDDNLKFPTENQYLSTQKQLQQRIIDIRKTAQQNNKRIGQFDNKGTKIFGNLGSYPNSNGFPKVLGQPNTPNVFEKSLEPVSYSEYKKKNTVITKKPKRLKFKNYCMFQFVLPNGKGMPNINYQIFGQGDTKPIVNLKPAPSNEKGFTKLIETYRRVKVRYFLGDKKNDSNLYKPFTCVDEQVIYQIIFPTTQGITSPDTMHKIGLGPVRKPPVVINPHTNEVIILPPSVYEDFYKKTNLLAKAVENVHQTNANLRRAIQARNLDEIREMEKRLNISQQEALSKINGEFQSRNDLEEVWIAEAETTKGKTKTNLLRRYLKPSAYEKLKNSRLNHEMRVEITDASGRNGVTDVSKIRKSFDAISSKIISAKSEIGSDEKAVYNLIGGLGGEIAEQYTNSHGIDVSQEAQWMRLVAGGKGEAELSASSAGVKLNVSADASAKWTLFEGKKEWRKFFPSESGWNIEYQNYSLGEIRFLIGCEIAGFSGANLGVAGNLSVDITHQGAKQVITAVAREPQRSISEMMNKENRPSFKAGEGKLELMEETKENRNTAYAEIKAFAGIQVSGTLKGGIEWFDPGFSEDREAKFVTIASASATGGVSAGVGAEGQFQIGYSAASNTFRVLVAAHLCWGVGAKGTAAFDVGTDQLINFAGFLKSQLGYAGFKTLAFVNSVSFLMLSQALAYCIGDNHTLTKDVRKVSTEFLRWINRLDVDQGRLQTARRVNSNTGRRELFYATPETKGILLYAVSHWTDRTAPILDIQVSVSLTDVDVRFFPERKTAIINILATCITEAEWKNTIQHIHPRGFKLSEFELGKVEGDLIRFLNYDKLENQKINDERAKTIIYCINQGIEYGGDLNDWLKKYIEYRKGVKKIQNHRNYMLVRNQDDYRFKIFEEIQNYENDKDQKVLMASNFEMLAPFENPYVLVDSKSLDDQEYNV</sequence>
<reference evidence="1 2" key="1">
    <citation type="submission" date="2020-03" db="EMBL/GenBank/DDBJ databases">
        <authorList>
            <person name="Zhu W."/>
        </authorList>
    </citation>
    <scope>NUCLEOTIDE SEQUENCE [LARGE SCALE GENOMIC DNA]</scope>
    <source>
        <strain evidence="1 2">323-1</strain>
    </source>
</reference>
<evidence type="ECO:0000313" key="2">
    <source>
        <dbReference type="Proteomes" id="UP000502297"/>
    </source>
</evidence>
<dbReference type="Proteomes" id="UP000502297">
    <property type="component" value="Chromosome"/>
</dbReference>
<evidence type="ECO:0000313" key="1">
    <source>
        <dbReference type="EMBL" id="QIO06902.1"/>
    </source>
</evidence>
<dbReference type="KEGG" id="asha:G8E00_13595"/>
<name>A0A6G8RY76_9GAMM</name>
<accession>A0A6G8RY76</accession>
<protein>
    <submittedName>
        <fullName evidence="1">Uncharacterized protein</fullName>
    </submittedName>
</protein>
<dbReference type="AlphaFoldDB" id="A0A6G8RY76"/>